<keyword evidence="3" id="KW-1185">Reference proteome</keyword>
<evidence type="ECO:0000313" key="3">
    <source>
        <dbReference type="Proteomes" id="UP001056012"/>
    </source>
</evidence>
<feature type="compositionally biased region" description="Polar residues" evidence="1">
    <location>
        <begin position="1036"/>
        <end position="1049"/>
    </location>
</feature>
<feature type="compositionally biased region" description="Basic and acidic residues" evidence="1">
    <location>
        <begin position="77"/>
        <end position="86"/>
    </location>
</feature>
<gene>
    <name evidence="2" type="ORF">yc1106_06184</name>
</gene>
<feature type="compositionally biased region" description="Low complexity" evidence="1">
    <location>
        <begin position="55"/>
        <end position="67"/>
    </location>
</feature>
<dbReference type="OrthoDB" id="3825435at2759"/>
<reference evidence="2" key="1">
    <citation type="submission" date="2021-12" db="EMBL/GenBank/DDBJ databases">
        <title>Curvularia clavata genome.</title>
        <authorList>
            <person name="Cao Y."/>
        </authorList>
    </citation>
    <scope>NUCLEOTIDE SEQUENCE</scope>
    <source>
        <strain evidence="2">Yc1106</strain>
    </source>
</reference>
<feature type="compositionally biased region" description="Low complexity" evidence="1">
    <location>
        <begin position="701"/>
        <end position="710"/>
    </location>
</feature>
<evidence type="ECO:0008006" key="4">
    <source>
        <dbReference type="Google" id="ProtNLM"/>
    </source>
</evidence>
<accession>A0A9Q9DUE7</accession>
<feature type="region of interest" description="Disordered" evidence="1">
    <location>
        <begin position="697"/>
        <end position="729"/>
    </location>
</feature>
<dbReference type="Proteomes" id="UP001056012">
    <property type="component" value="Chromosome 4"/>
</dbReference>
<name>A0A9Q9DUE7_CURCL</name>
<feature type="compositionally biased region" description="Basic residues" evidence="1">
    <location>
        <begin position="1"/>
        <end position="13"/>
    </location>
</feature>
<organism evidence="2 3">
    <name type="scientific">Curvularia clavata</name>
    <dbReference type="NCBI Taxonomy" id="95742"/>
    <lineage>
        <taxon>Eukaryota</taxon>
        <taxon>Fungi</taxon>
        <taxon>Dikarya</taxon>
        <taxon>Ascomycota</taxon>
        <taxon>Pezizomycotina</taxon>
        <taxon>Dothideomycetes</taxon>
        <taxon>Pleosporomycetidae</taxon>
        <taxon>Pleosporales</taxon>
        <taxon>Pleosporineae</taxon>
        <taxon>Pleosporaceae</taxon>
        <taxon>Curvularia</taxon>
    </lineage>
</organism>
<feature type="compositionally biased region" description="Low complexity" evidence="1">
    <location>
        <begin position="14"/>
        <end position="28"/>
    </location>
</feature>
<sequence>MAPKRGKNNKKGGKAAPSSSRVTRSSKVTKGKPPGKNSPRVVIQTPKKAASNPQAPASPTKVPAAPKTPKKSKPKKKSGDDQRDVLEVNWAIPKAKRSNVPDQKHIDDFAHALYNRESDELQPVQAALPEAQIRTPLYLRKGGKDIQEGDANQSSAALRNLYNNIKDRSVNEPDGHHTIAALTEDFEAGTGNTVVILSNAENQEVLVLDEDRRLQVTVNGEAAHIDFIRRVSAGEEDPALGYFIELPQGISVTVNGITFTNNGATSPTPFYIGPLQGYAVIELLSQPAFFFRHEGSLKYTVTTRKVTEDELQRRDRNGDVSADNVTVRWLAIEPFLNGVEHEDGDERDVVHVQARQPQVSRDEPMEGHRPEEIEYSDAFTDDGQPIEDPCAYVQHGLKRHTSNKIASIIPRVIASINDRQPEHSGFSFVHKDTVFRPGRTLVTALTDSGRYLLVIGQIQPDFSIRIRALYPRTWRSARNHRDKINNDLRNWFMRTDWLRNTFDSHEEMVAHLPKDIEWMPCAQTPTQEGTFTYTILNAWALVLGLEPDPTFTPSHHGNEAFFIKAERIFDLALTDSLTWKVLLSFLRCTGFVKLAATVEDKNSDDAYLPATNRRFDQRKRSFEALVADQTRADEASTRKNIHPEQLPVHLEKGILHSAAFAADSFTEEMRDMLTQLVRAGNWRLQDTVQQFTQKLERLAEGSESSSGAGSPPDMSLTENPESDALAVPKNFNPCGHLDDFVSQEELFHHHAKEKTPQAAEIPRLAKKDIRDSIAAVVRAVNLRHPPGAGFTTEASKTLNSTIAVHSSIGRNEDSISVFIYEVGDDHEICVMVHGPADGARSCTVIDSKPLVTNQDARSKIRKQLRKELSITGPIPWIAGPQQMHKNHSGYHVVLNAWSIVFGLPLNIQGFKSSPKFIHDAYLVIQTALQDEVNWLDIWALLRCHDYVASAEAPAPGRRFVNTIPSREHNAYISEMKSKKNKASTDANVNVYDYFQSDSIRESGASIDWDESWPEDGIAGFSELQPSEHTDSMLSPGGNQQEQGKSTQNDVHARNGITGFSELQPSEFTDTMVSFNEDHAEEFEPCKYLRDTLSSLLADEGVRQELKVLREGRVTQQKGKWLHDEEVALSVDAVLMAINQMQGMEEGFSIVPSYTMATAETAATAKAALKEGLVAPILRPGRPFIAPFVYAHHIVVLVAQFNAEGRPMISILDSLPTHYEPEYRHQVYQTAWELLLHTSWWRNFFPNKTNFSRVKPATATWVPVAFQQSDNECGYFAILNAWGLALGLELNPDLKTTWTDEVFQQVLDVVHLARIGCADWKLIFALLRCRDFVRDGVVPENRRFARTHETKTAGDFDEALDKERKIEQTYWKGRDYDEKRMKPIRNCNRVPNMVGKPHTSKFPSDGWKRDARFDERVQKLLRFHLLDPNDDDKQMREKCSGVPKWRLQNCMKKLKSATPSREDLVEAILADINCQYEGMDSTLLSASEDWVDDTIDFYEVIMTNFEAQKILGLRVISDKFNRMLWDSELNLTMASVLEAIDALQTDIHARVHPDAPFAGGFSLTTSTQIQLALSHEIGDENKVLSRPRRAWLFPLVVSIDGLLPTLQRWAAQHKKSWKPPRGEIGHSFLVLVQEMCSDELDASEPVLEMHVLDSNFRVFEEVAEFFGEQIEDAAHLIGWSTHREDKEPVSPLTGGALYFRDELPQQISRWSCGHHVLINAWMIAMGLQFNKKVKFNRDIYYQAYVLSQAAVAGILDWKTLALWFFSHKLTKETKFSDVPLNRRFSHTFRQTNENDLAARIEQYKVVDDTLGTFDQYVYPYDYSNNFIFEDHYGESEDIESESAEQSAANGEPSLKRSVDDADLDFLGTRGTKRKSREHSDDGLDFLDRYEISREDVKKIAVNCSSAWKKRRVFDNMSFLEVY</sequence>
<feature type="region of interest" description="Disordered" evidence="1">
    <location>
        <begin position="1"/>
        <end position="87"/>
    </location>
</feature>
<evidence type="ECO:0000256" key="1">
    <source>
        <dbReference type="SAM" id="MobiDB-lite"/>
    </source>
</evidence>
<proteinExistence type="predicted"/>
<dbReference type="EMBL" id="CP089277">
    <property type="protein sequence ID" value="USP78910.1"/>
    <property type="molecule type" value="Genomic_DNA"/>
</dbReference>
<protein>
    <recommendedName>
        <fullName evidence="4">Ubiquitin-like protease family profile domain-containing protein</fullName>
    </recommendedName>
</protein>
<evidence type="ECO:0000313" key="2">
    <source>
        <dbReference type="EMBL" id="USP78910.1"/>
    </source>
</evidence>
<dbReference type="VEuPathDB" id="FungiDB:yc1106_06184"/>
<feature type="region of interest" description="Disordered" evidence="1">
    <location>
        <begin position="1017"/>
        <end position="1051"/>
    </location>
</feature>